<keyword evidence="1" id="KW-0732">Signal</keyword>
<evidence type="ECO:0000313" key="3">
    <source>
        <dbReference type="Proteomes" id="UP001238179"/>
    </source>
</evidence>
<gene>
    <name evidence="2" type="ORF">METEAL_32070</name>
</gene>
<keyword evidence="3" id="KW-1185">Reference proteome</keyword>
<proteinExistence type="predicted"/>
<sequence>MRPSIRLFPLLMALAPGLHAQDRLELLNRSGRPWTLALAEGAKPGRGSLTLVDKFTGRVRAQLAKTGEQVVLPPQGRFLLVFNRVGGYLYQDFLLRDSFGFYGEYVACVEFLSSPGISVQLVDQHVGPPMDQADDGAIKQYVLDAIAIGSGNIIIHPNSLKEIGSSSHGSLHLPPFAPLVLPTN</sequence>
<dbReference type="RefSeq" id="WP_316412704.1">
    <property type="nucleotide sequence ID" value="NZ_AP027080.1"/>
</dbReference>
<reference evidence="3" key="1">
    <citation type="journal article" date="2023" name="Int. J. Syst. Evol. Microbiol.">
        <title>Mesoterricola silvestris gen. nov., sp. nov., Mesoterricola sediminis sp. nov., Geothrix oryzae sp. nov., Geothrix edaphica sp. nov., Geothrix rubra sp. nov., and Geothrix limicola sp. nov., six novel members of Acidobacteriota isolated from soils.</title>
        <authorList>
            <person name="Itoh H."/>
            <person name="Sugisawa Y."/>
            <person name="Mise K."/>
            <person name="Xu Z."/>
            <person name="Kuniyasu M."/>
            <person name="Ushijima N."/>
            <person name="Kawano K."/>
            <person name="Kobayashi E."/>
            <person name="Shiratori Y."/>
            <person name="Masuda Y."/>
            <person name="Senoo K."/>
        </authorList>
    </citation>
    <scope>NUCLEOTIDE SEQUENCE [LARGE SCALE GENOMIC DNA]</scope>
    <source>
        <strain evidence="3">W79</strain>
    </source>
</reference>
<accession>A0AA48KD05</accession>
<feature type="chain" id="PRO_5041240215" description="DUF4384 domain-containing protein" evidence="1">
    <location>
        <begin position="21"/>
        <end position="184"/>
    </location>
</feature>
<feature type="signal peptide" evidence="1">
    <location>
        <begin position="1"/>
        <end position="20"/>
    </location>
</feature>
<name>A0AA48KD05_9BACT</name>
<dbReference type="AlphaFoldDB" id="A0AA48KD05"/>
<dbReference type="Proteomes" id="UP001238179">
    <property type="component" value="Chromosome"/>
</dbReference>
<organism evidence="2 3">
    <name type="scientific">Mesoterricola silvestris</name>
    <dbReference type="NCBI Taxonomy" id="2927979"/>
    <lineage>
        <taxon>Bacteria</taxon>
        <taxon>Pseudomonadati</taxon>
        <taxon>Acidobacteriota</taxon>
        <taxon>Holophagae</taxon>
        <taxon>Holophagales</taxon>
        <taxon>Holophagaceae</taxon>
        <taxon>Mesoterricola</taxon>
    </lineage>
</organism>
<protein>
    <recommendedName>
        <fullName evidence="4">DUF4384 domain-containing protein</fullName>
    </recommendedName>
</protein>
<evidence type="ECO:0000313" key="2">
    <source>
        <dbReference type="EMBL" id="BDU74033.1"/>
    </source>
</evidence>
<evidence type="ECO:0000256" key="1">
    <source>
        <dbReference type="SAM" id="SignalP"/>
    </source>
</evidence>
<evidence type="ECO:0008006" key="4">
    <source>
        <dbReference type="Google" id="ProtNLM"/>
    </source>
</evidence>
<dbReference type="KEGG" id="msil:METEAL_32070"/>
<dbReference type="EMBL" id="AP027080">
    <property type="protein sequence ID" value="BDU74033.1"/>
    <property type="molecule type" value="Genomic_DNA"/>
</dbReference>